<dbReference type="EMBL" id="JAIWYP010000010">
    <property type="protein sequence ID" value="KAH3750276.1"/>
    <property type="molecule type" value="Genomic_DNA"/>
</dbReference>
<dbReference type="Gene3D" id="2.120.10.30">
    <property type="entry name" value="TolB, C-terminal domain"/>
    <property type="match status" value="1"/>
</dbReference>
<protein>
    <recommendedName>
        <fullName evidence="2">B box-type domain-containing protein</fullName>
    </recommendedName>
</protein>
<feature type="domain" description="B box-type" evidence="2">
    <location>
        <begin position="24"/>
        <end position="59"/>
    </location>
</feature>
<dbReference type="PANTHER" id="PTHR25462">
    <property type="entry name" value="BONUS, ISOFORM C-RELATED"/>
    <property type="match status" value="1"/>
</dbReference>
<keyword evidence="4" id="KW-1185">Reference proteome</keyword>
<dbReference type="PROSITE" id="PS50119">
    <property type="entry name" value="ZF_BBOX"/>
    <property type="match status" value="2"/>
</dbReference>
<name>A0A9D4DJD5_DREPO</name>
<sequence length="593" mass="67143">MALFSQSTVGKGSDSFTDFCCSPCQEHKIDQWAEFYCDNCLKFYCAKCINLHGQLFGKHVTYGRGDTSKWPVSKEVEDFIQKCDLHEDKRLEMFCNDHNQLCCTNCAFLNHRQCAKVVLISESVKGPLPDLQQLSRKIQTVLVELKKLQNYWDTNMQSLQVSYNKQLHEIGQTRQKINTILDEIENTTLKELEDKMTTLKASVNTNVDNCSKLQNELTRLRDTIHDIVDKGKAELSFIASKKCLEKINQSETYLKENLVQVESSLTFHVDSDFQQHLSKLSGLGRIVVCTCTQAVPLPGAPNKVLAVQGKSEYDVSIASDVKNRFDIRAICVLSNDQILVADYTNKRVKLLDHQYQVVGHCDLNAYQFDMCRITSSEVAVAVDVDQKNEVQFVSVNDGRLVKGRKLRFKHPCYGIAHNLQYLYLTSGTALYKYSMSGDLLIKLYENKSYPLTVNKCAVSPSGDKIFVTNYSHSKVLTLDRDGTVFHTFTDPDLKVPEGIHMTALGQVLVCGEASSTILQLDGEGKKKLATLATRRDGLDRPLSVSYNRNTASIIVVNQLTQEKCEYFVLVNQLFKEKCEYIVLINQLTQEKCE</sequence>
<dbReference type="AlphaFoldDB" id="A0A9D4DJD5"/>
<gene>
    <name evidence="3" type="ORF">DPMN_184796</name>
</gene>
<evidence type="ECO:0000313" key="4">
    <source>
        <dbReference type="Proteomes" id="UP000828390"/>
    </source>
</evidence>
<dbReference type="InterPro" id="IPR000315">
    <property type="entry name" value="Znf_B-box"/>
</dbReference>
<reference evidence="3" key="2">
    <citation type="submission" date="2020-11" db="EMBL/GenBank/DDBJ databases">
        <authorList>
            <person name="McCartney M.A."/>
            <person name="Auch B."/>
            <person name="Kono T."/>
            <person name="Mallez S."/>
            <person name="Becker A."/>
            <person name="Gohl D.M."/>
            <person name="Silverstein K.A.T."/>
            <person name="Koren S."/>
            <person name="Bechman K.B."/>
            <person name="Herman A."/>
            <person name="Abrahante J.E."/>
            <person name="Garbe J."/>
        </authorList>
    </citation>
    <scope>NUCLEOTIDE SEQUENCE</scope>
    <source>
        <strain evidence="3">Duluth1</strain>
        <tissue evidence="3">Whole animal</tissue>
    </source>
</reference>
<keyword evidence="1" id="KW-0863">Zinc-finger</keyword>
<keyword evidence="1" id="KW-0479">Metal-binding</keyword>
<dbReference type="GO" id="GO:0008270">
    <property type="term" value="F:zinc ion binding"/>
    <property type="evidence" value="ECO:0007669"/>
    <property type="project" value="UniProtKB-KW"/>
</dbReference>
<feature type="domain" description="B box-type" evidence="2">
    <location>
        <begin position="78"/>
        <end position="112"/>
    </location>
</feature>
<dbReference type="SUPFAM" id="SSF75011">
    <property type="entry name" value="3-carboxy-cis,cis-mucoante lactonizing enzyme"/>
    <property type="match status" value="1"/>
</dbReference>
<evidence type="ECO:0000259" key="2">
    <source>
        <dbReference type="PROSITE" id="PS50119"/>
    </source>
</evidence>
<dbReference type="PANTHER" id="PTHR25462:SF300">
    <property type="entry name" value="RING-TYPE DOMAIN-CONTAINING PROTEIN"/>
    <property type="match status" value="1"/>
</dbReference>
<dbReference type="Proteomes" id="UP000828390">
    <property type="component" value="Unassembled WGS sequence"/>
</dbReference>
<dbReference type="InterPro" id="IPR047153">
    <property type="entry name" value="TRIM45/56/19-like"/>
</dbReference>
<comment type="caution">
    <text evidence="3">The sequence shown here is derived from an EMBL/GenBank/DDBJ whole genome shotgun (WGS) entry which is preliminary data.</text>
</comment>
<organism evidence="3 4">
    <name type="scientific">Dreissena polymorpha</name>
    <name type="common">Zebra mussel</name>
    <name type="synonym">Mytilus polymorpha</name>
    <dbReference type="NCBI Taxonomy" id="45954"/>
    <lineage>
        <taxon>Eukaryota</taxon>
        <taxon>Metazoa</taxon>
        <taxon>Spiralia</taxon>
        <taxon>Lophotrochozoa</taxon>
        <taxon>Mollusca</taxon>
        <taxon>Bivalvia</taxon>
        <taxon>Autobranchia</taxon>
        <taxon>Heteroconchia</taxon>
        <taxon>Euheterodonta</taxon>
        <taxon>Imparidentia</taxon>
        <taxon>Neoheterodontei</taxon>
        <taxon>Myida</taxon>
        <taxon>Dreissenoidea</taxon>
        <taxon>Dreissenidae</taxon>
        <taxon>Dreissena</taxon>
    </lineage>
</organism>
<dbReference type="CDD" id="cd19756">
    <property type="entry name" value="Bbox2"/>
    <property type="match status" value="1"/>
</dbReference>
<keyword evidence="1" id="KW-0862">Zinc</keyword>
<dbReference type="SUPFAM" id="SSF57845">
    <property type="entry name" value="B-box zinc-binding domain"/>
    <property type="match status" value="1"/>
</dbReference>
<reference evidence="3" key="1">
    <citation type="journal article" date="2019" name="bioRxiv">
        <title>The Genome of the Zebra Mussel, Dreissena polymorpha: A Resource for Invasive Species Research.</title>
        <authorList>
            <person name="McCartney M.A."/>
            <person name="Auch B."/>
            <person name="Kono T."/>
            <person name="Mallez S."/>
            <person name="Zhang Y."/>
            <person name="Obille A."/>
            <person name="Becker A."/>
            <person name="Abrahante J.E."/>
            <person name="Garbe J."/>
            <person name="Badalamenti J.P."/>
            <person name="Herman A."/>
            <person name="Mangelson H."/>
            <person name="Liachko I."/>
            <person name="Sullivan S."/>
            <person name="Sone E.D."/>
            <person name="Koren S."/>
            <person name="Silverstein K.A.T."/>
            <person name="Beckman K.B."/>
            <person name="Gohl D.M."/>
        </authorList>
    </citation>
    <scope>NUCLEOTIDE SEQUENCE</scope>
    <source>
        <strain evidence="3">Duluth1</strain>
        <tissue evidence="3">Whole animal</tissue>
    </source>
</reference>
<dbReference type="Gene3D" id="3.30.160.60">
    <property type="entry name" value="Classic Zinc Finger"/>
    <property type="match status" value="1"/>
</dbReference>
<evidence type="ECO:0000313" key="3">
    <source>
        <dbReference type="EMBL" id="KAH3750276.1"/>
    </source>
</evidence>
<proteinExistence type="predicted"/>
<accession>A0A9D4DJD5</accession>
<evidence type="ECO:0000256" key="1">
    <source>
        <dbReference type="PROSITE-ProRule" id="PRU00024"/>
    </source>
</evidence>
<dbReference type="InterPro" id="IPR011042">
    <property type="entry name" value="6-blade_b-propeller_TolB-like"/>
</dbReference>